<comment type="similarity">
    <text evidence="9">Belongs to the TatA/E family.</text>
</comment>
<dbReference type="PANTHER" id="PTHR42982:SF1">
    <property type="entry name" value="SEC-INDEPENDENT PROTEIN TRANSLOCASE PROTEIN TATA"/>
    <property type="match status" value="1"/>
</dbReference>
<dbReference type="PANTHER" id="PTHR42982">
    <property type="entry name" value="SEC-INDEPENDENT PROTEIN TRANSLOCASE PROTEIN TATA"/>
    <property type="match status" value="1"/>
</dbReference>
<evidence type="ECO:0000256" key="9">
    <source>
        <dbReference type="HAMAP-Rule" id="MF_00236"/>
    </source>
</evidence>
<evidence type="ECO:0000256" key="2">
    <source>
        <dbReference type="ARBA" id="ARBA00022448"/>
    </source>
</evidence>
<evidence type="ECO:0000256" key="10">
    <source>
        <dbReference type="SAM" id="MobiDB-lite"/>
    </source>
</evidence>
<comment type="caution">
    <text evidence="11">The sequence shown here is derived from an EMBL/GenBank/DDBJ whole genome shotgun (WGS) entry which is preliminary data.</text>
</comment>
<feature type="region of interest" description="Disordered" evidence="10">
    <location>
        <begin position="44"/>
        <end position="126"/>
    </location>
</feature>
<evidence type="ECO:0000256" key="4">
    <source>
        <dbReference type="ARBA" id="ARBA00022692"/>
    </source>
</evidence>
<comment type="function">
    <text evidence="9">Part of the twin-arginine translocation (Tat) system that transports large folded proteins containing a characteristic twin-arginine motif in their signal peptide across membranes. TatA could form the protein-conducting channel of the Tat system.</text>
</comment>
<dbReference type="InterPro" id="IPR003369">
    <property type="entry name" value="TatA/B/E"/>
</dbReference>
<dbReference type="Proteomes" id="UP001595872">
    <property type="component" value="Unassembled WGS sequence"/>
</dbReference>
<evidence type="ECO:0000256" key="6">
    <source>
        <dbReference type="ARBA" id="ARBA00022989"/>
    </source>
</evidence>
<evidence type="ECO:0000256" key="5">
    <source>
        <dbReference type="ARBA" id="ARBA00022927"/>
    </source>
</evidence>
<keyword evidence="4 9" id="KW-0812">Transmembrane</keyword>
<gene>
    <name evidence="9 11" type="primary">tatA</name>
    <name evidence="11" type="ORF">ACFPCY_19285</name>
</gene>
<organism evidence="11 12">
    <name type="scientific">Actinomadura gamaensis</name>
    <dbReference type="NCBI Taxonomy" id="1763541"/>
    <lineage>
        <taxon>Bacteria</taxon>
        <taxon>Bacillati</taxon>
        <taxon>Actinomycetota</taxon>
        <taxon>Actinomycetes</taxon>
        <taxon>Streptosporangiales</taxon>
        <taxon>Thermomonosporaceae</taxon>
        <taxon>Actinomadura</taxon>
    </lineage>
</organism>
<reference evidence="12" key="1">
    <citation type="journal article" date="2019" name="Int. J. Syst. Evol. Microbiol.">
        <title>The Global Catalogue of Microorganisms (GCM) 10K type strain sequencing project: providing services to taxonomists for standard genome sequencing and annotation.</title>
        <authorList>
            <consortium name="The Broad Institute Genomics Platform"/>
            <consortium name="The Broad Institute Genome Sequencing Center for Infectious Disease"/>
            <person name="Wu L."/>
            <person name="Ma J."/>
        </authorList>
    </citation>
    <scope>NUCLEOTIDE SEQUENCE [LARGE SCALE GENOMIC DNA]</scope>
    <source>
        <strain evidence="12">KLKA75</strain>
    </source>
</reference>
<dbReference type="NCBIfam" id="NF001854">
    <property type="entry name" value="PRK00575.1"/>
    <property type="match status" value="1"/>
</dbReference>
<feature type="compositionally biased region" description="Basic and acidic residues" evidence="10">
    <location>
        <begin position="76"/>
        <end position="103"/>
    </location>
</feature>
<evidence type="ECO:0000313" key="12">
    <source>
        <dbReference type="Proteomes" id="UP001595872"/>
    </source>
</evidence>
<keyword evidence="7 9" id="KW-0811">Translocation</keyword>
<dbReference type="Gene3D" id="1.20.5.3310">
    <property type="match status" value="1"/>
</dbReference>
<keyword evidence="3 9" id="KW-1003">Cell membrane</keyword>
<feature type="compositionally biased region" description="Low complexity" evidence="10">
    <location>
        <begin position="55"/>
        <end position="72"/>
    </location>
</feature>
<evidence type="ECO:0000256" key="7">
    <source>
        <dbReference type="ARBA" id="ARBA00023010"/>
    </source>
</evidence>
<sequence>MAGLGTSEILILLLIVVLIFGSAKLPQLARSLGKSARILKAETKGLVEDDDDKPQTAAQAQAAPAPAAAPAPSGGEDARERAARLREEAARLEREAAAADRRPGALASGEAIEGVPVERGQYRANG</sequence>
<evidence type="ECO:0000256" key="8">
    <source>
        <dbReference type="ARBA" id="ARBA00023136"/>
    </source>
</evidence>
<keyword evidence="6 9" id="KW-1133">Transmembrane helix</keyword>
<accession>A0ABV9TZN1</accession>
<dbReference type="HAMAP" id="MF_00236">
    <property type="entry name" value="TatA_E"/>
    <property type="match status" value="1"/>
</dbReference>
<dbReference type="Pfam" id="PF02416">
    <property type="entry name" value="TatA_B_E"/>
    <property type="match status" value="1"/>
</dbReference>
<dbReference type="RefSeq" id="WP_378257014.1">
    <property type="nucleotide sequence ID" value="NZ_JBHSIT010000005.1"/>
</dbReference>
<evidence type="ECO:0000256" key="1">
    <source>
        <dbReference type="ARBA" id="ARBA00004162"/>
    </source>
</evidence>
<protein>
    <recommendedName>
        <fullName evidence="9">Sec-independent protein translocase protein TatA</fullName>
    </recommendedName>
</protein>
<keyword evidence="12" id="KW-1185">Reference proteome</keyword>
<keyword evidence="5 9" id="KW-0653">Protein transport</keyword>
<dbReference type="EMBL" id="JBHSIT010000005">
    <property type="protein sequence ID" value="MFC4909474.1"/>
    <property type="molecule type" value="Genomic_DNA"/>
</dbReference>
<comment type="subcellular location">
    <subcellularLocation>
        <location evidence="1 9">Cell membrane</location>
        <topology evidence="1 9">Single-pass membrane protein</topology>
    </subcellularLocation>
</comment>
<evidence type="ECO:0000256" key="3">
    <source>
        <dbReference type="ARBA" id="ARBA00022475"/>
    </source>
</evidence>
<comment type="subunit">
    <text evidence="9">The Tat system comprises two distinct complexes: a TatABC complex, containing multiple copies of TatA, TatB and TatC subunits, and a separate TatA complex, containing only TatA subunits. Substrates initially bind to the TatABC complex, which probably triggers association of the separate TatA complex to form the active translocon.</text>
</comment>
<keyword evidence="2 9" id="KW-0813">Transport</keyword>
<proteinExistence type="inferred from homology"/>
<evidence type="ECO:0000313" key="11">
    <source>
        <dbReference type="EMBL" id="MFC4909474.1"/>
    </source>
</evidence>
<name>A0ABV9TZN1_9ACTN</name>
<keyword evidence="8 9" id="KW-0472">Membrane</keyword>
<dbReference type="InterPro" id="IPR006312">
    <property type="entry name" value="TatA/E"/>
</dbReference>